<dbReference type="RefSeq" id="WP_132257555.1">
    <property type="nucleotide sequence ID" value="NZ_SLZQ01000002.1"/>
</dbReference>
<organism evidence="1 2">
    <name type="scientific">Paucimonas lemoignei</name>
    <name type="common">Pseudomonas lemoignei</name>
    <dbReference type="NCBI Taxonomy" id="29443"/>
    <lineage>
        <taxon>Bacteria</taxon>
        <taxon>Pseudomonadati</taxon>
        <taxon>Pseudomonadota</taxon>
        <taxon>Betaproteobacteria</taxon>
        <taxon>Burkholderiales</taxon>
        <taxon>Burkholderiaceae</taxon>
        <taxon>Paucimonas</taxon>
    </lineage>
</organism>
<dbReference type="EMBL" id="SLZQ01000002">
    <property type="protein sequence ID" value="TCS38484.1"/>
    <property type="molecule type" value="Genomic_DNA"/>
</dbReference>
<evidence type="ECO:0000313" key="1">
    <source>
        <dbReference type="EMBL" id="TCS38484.1"/>
    </source>
</evidence>
<proteinExistence type="predicted"/>
<keyword evidence="2" id="KW-1185">Reference proteome</keyword>
<dbReference type="Proteomes" id="UP000295382">
    <property type="component" value="Unassembled WGS sequence"/>
</dbReference>
<accession>A0A4R3HZZ4</accession>
<sequence length="68" mass="7456">MAEKTYIVVTPIKRVIPAESKDKEPQRITVQEGTTITLPEEEGGKLVKIGALREPDVIDGDKKPAAKK</sequence>
<dbReference type="AlphaFoldDB" id="A0A4R3HZZ4"/>
<comment type="caution">
    <text evidence="1">The sequence shown here is derived from an EMBL/GenBank/DDBJ whole genome shotgun (WGS) entry which is preliminary data.</text>
</comment>
<name>A0A4R3HZZ4_PAULE</name>
<protein>
    <submittedName>
        <fullName evidence="1">Uncharacterized protein</fullName>
    </submittedName>
</protein>
<reference evidence="1 2" key="1">
    <citation type="submission" date="2019-03" db="EMBL/GenBank/DDBJ databases">
        <title>Genomic Encyclopedia of Type Strains, Phase IV (KMG-IV): sequencing the most valuable type-strain genomes for metagenomic binning, comparative biology and taxonomic classification.</title>
        <authorList>
            <person name="Goeker M."/>
        </authorList>
    </citation>
    <scope>NUCLEOTIDE SEQUENCE [LARGE SCALE GENOMIC DNA]</scope>
    <source>
        <strain evidence="1 2">DSM 7445</strain>
    </source>
</reference>
<gene>
    <name evidence="1" type="ORF">EDC30_102223</name>
</gene>
<evidence type="ECO:0000313" key="2">
    <source>
        <dbReference type="Proteomes" id="UP000295382"/>
    </source>
</evidence>